<dbReference type="Gene3D" id="3.30.1370.50">
    <property type="entry name" value="R3H-like domain"/>
    <property type="match status" value="1"/>
</dbReference>
<dbReference type="InterPro" id="IPR015946">
    <property type="entry name" value="KH_dom-like_a/b"/>
</dbReference>
<accession>A0A1G2U8D7</accession>
<dbReference type="Pfam" id="PF01424">
    <property type="entry name" value="R3H"/>
    <property type="match status" value="1"/>
</dbReference>
<proteinExistence type="predicted"/>
<dbReference type="Gene3D" id="3.30.300.20">
    <property type="match status" value="1"/>
</dbReference>
<reference evidence="2 3" key="1">
    <citation type="journal article" date="2016" name="Nat. Commun.">
        <title>Thousands of microbial genomes shed light on interconnected biogeochemical processes in an aquifer system.</title>
        <authorList>
            <person name="Anantharaman K."/>
            <person name="Brown C.T."/>
            <person name="Hug L.A."/>
            <person name="Sharon I."/>
            <person name="Castelle C.J."/>
            <person name="Probst A.J."/>
            <person name="Thomas B.C."/>
            <person name="Singh A."/>
            <person name="Wilkins M.J."/>
            <person name="Karaoz U."/>
            <person name="Brodie E.L."/>
            <person name="Williams K.H."/>
            <person name="Hubbard S.S."/>
            <person name="Banfield J.F."/>
        </authorList>
    </citation>
    <scope>NUCLEOTIDE SEQUENCE [LARGE SCALE GENOMIC DNA]</scope>
</reference>
<dbReference type="PANTHER" id="PTHR35800:SF1">
    <property type="entry name" value="RNA-BINDING PROTEIN KHPB"/>
    <property type="match status" value="1"/>
</dbReference>
<dbReference type="InterPro" id="IPR039247">
    <property type="entry name" value="KhpB"/>
</dbReference>
<sequence>MSPQEQITDTIRTLLGHLGVILNDISVETDERIKSFRFVVSTPDSAVLIGERGARLLALNHLVKRIIERELKDENISFLIDVNDYQKKRIDDIRIKAHMLAERARYFKSSVEMDPMSSYERMIVHAEFTEMPDIATESAGHGKDRHVVLKYIEEKTPATAGTEVSSLFA</sequence>
<evidence type="ECO:0000313" key="3">
    <source>
        <dbReference type="Proteomes" id="UP000177722"/>
    </source>
</evidence>
<comment type="caution">
    <text evidence="2">The sequence shown here is derived from an EMBL/GenBank/DDBJ whole genome shotgun (WGS) entry which is preliminary data.</text>
</comment>
<dbReference type="PROSITE" id="PS51061">
    <property type="entry name" value="R3H"/>
    <property type="match status" value="1"/>
</dbReference>
<gene>
    <name evidence="2" type="ORF">A3B16_00670</name>
</gene>
<evidence type="ECO:0000313" key="2">
    <source>
        <dbReference type="EMBL" id="OHB05738.1"/>
    </source>
</evidence>
<dbReference type="PANTHER" id="PTHR35800">
    <property type="entry name" value="PROTEIN JAG"/>
    <property type="match status" value="1"/>
</dbReference>
<organism evidence="2 3">
    <name type="scientific">Candidatus Zambryskibacteria bacterium RIFCSPLOWO2_01_FULL_45_43</name>
    <dbReference type="NCBI Taxonomy" id="1802762"/>
    <lineage>
        <taxon>Bacteria</taxon>
        <taxon>Candidatus Zambryskiibacteriota</taxon>
    </lineage>
</organism>
<dbReference type="InterPro" id="IPR036867">
    <property type="entry name" value="R3H_dom_sf"/>
</dbReference>
<protein>
    <recommendedName>
        <fullName evidence="1">R3H domain-containing protein</fullName>
    </recommendedName>
</protein>
<dbReference type="Proteomes" id="UP000177722">
    <property type="component" value="Unassembled WGS sequence"/>
</dbReference>
<name>A0A1G2U8D7_9BACT</name>
<dbReference type="AlphaFoldDB" id="A0A1G2U8D7"/>
<dbReference type="SMART" id="SM00393">
    <property type="entry name" value="R3H"/>
    <property type="match status" value="1"/>
</dbReference>
<dbReference type="SUPFAM" id="SSF82708">
    <property type="entry name" value="R3H domain"/>
    <property type="match status" value="1"/>
</dbReference>
<dbReference type="InterPro" id="IPR001374">
    <property type="entry name" value="R3H_dom"/>
</dbReference>
<dbReference type="GO" id="GO:0003723">
    <property type="term" value="F:RNA binding"/>
    <property type="evidence" value="ECO:0007669"/>
    <property type="project" value="InterPro"/>
</dbReference>
<feature type="domain" description="R3H" evidence="1">
    <location>
        <begin position="87"/>
        <end position="153"/>
    </location>
</feature>
<evidence type="ECO:0000259" key="1">
    <source>
        <dbReference type="PROSITE" id="PS51061"/>
    </source>
</evidence>
<dbReference type="EMBL" id="MHWF01000015">
    <property type="protein sequence ID" value="OHB05738.1"/>
    <property type="molecule type" value="Genomic_DNA"/>
</dbReference>